<dbReference type="KEGG" id="fcy:FRACYDRAFT_239414"/>
<gene>
    <name evidence="3" type="ORF">FRACYDRAFT_239414</name>
</gene>
<dbReference type="Proteomes" id="UP000095751">
    <property type="component" value="Unassembled WGS sequence"/>
</dbReference>
<dbReference type="EMBL" id="KV784358">
    <property type="protein sequence ID" value="OEU16820.1"/>
    <property type="molecule type" value="Genomic_DNA"/>
</dbReference>
<feature type="compositionally biased region" description="Low complexity" evidence="1">
    <location>
        <begin position="265"/>
        <end position="279"/>
    </location>
</feature>
<feature type="compositionally biased region" description="Low complexity" evidence="1">
    <location>
        <begin position="205"/>
        <end position="216"/>
    </location>
</feature>
<keyword evidence="2" id="KW-0812">Transmembrane</keyword>
<proteinExistence type="predicted"/>
<keyword evidence="2" id="KW-0472">Membrane</keyword>
<feature type="region of interest" description="Disordered" evidence="1">
    <location>
        <begin position="193"/>
        <end position="216"/>
    </location>
</feature>
<sequence length="303" mass="35596">MKLFLSDSDEEVRIDRQPDWFLTTATATKTTSRNQVTTSIPYNWDHFCNSVDNVLIPLTVHKKYYVRIGLVWWWTFHVNFFLSVIILFSMDTEWFNTNIFNTIGGWTFLPFLFWMICALSKITILDYYFETEFLHKVMEEVRIVCDQYSEETANSNSNSRIRYEVDIQWIGLGRRRRRLDRYYIKVHFVENNKDDNDSDNEEQQQHQQQIHDAQLSQSILPIYNSTTTTNTRPTAGAGIYTSMNSNNNNNNTNYHNDPPRSRIATTTGSTTNDGTETTSSSFEYKLFSSNYDTTEKSFKHSIL</sequence>
<keyword evidence="4" id="KW-1185">Reference proteome</keyword>
<dbReference type="AlphaFoldDB" id="A0A1E7FF81"/>
<dbReference type="InParanoid" id="A0A1E7FF81"/>
<accession>A0A1E7FF81</accession>
<reference evidence="3 4" key="1">
    <citation type="submission" date="2016-09" db="EMBL/GenBank/DDBJ databases">
        <title>Extensive genetic diversity and differential bi-allelic expression allows diatom success in the polar Southern Ocean.</title>
        <authorList>
            <consortium name="DOE Joint Genome Institute"/>
            <person name="Mock T."/>
            <person name="Otillar R.P."/>
            <person name="Strauss J."/>
            <person name="Dupont C."/>
            <person name="Frickenhaus S."/>
            <person name="Maumus F."/>
            <person name="Mcmullan M."/>
            <person name="Sanges R."/>
            <person name="Schmutz J."/>
            <person name="Toseland A."/>
            <person name="Valas R."/>
            <person name="Veluchamy A."/>
            <person name="Ward B.J."/>
            <person name="Allen A."/>
            <person name="Barry K."/>
            <person name="Falciatore A."/>
            <person name="Ferrante M."/>
            <person name="Fortunato A.E."/>
            <person name="Gloeckner G."/>
            <person name="Gruber A."/>
            <person name="Hipkin R."/>
            <person name="Janech M."/>
            <person name="Kroth P."/>
            <person name="Leese F."/>
            <person name="Lindquist E."/>
            <person name="Lyon B.R."/>
            <person name="Martin J."/>
            <person name="Mayer C."/>
            <person name="Parker M."/>
            <person name="Quesneville H."/>
            <person name="Raymond J."/>
            <person name="Uhlig C."/>
            <person name="Valentin K.U."/>
            <person name="Worden A.Z."/>
            <person name="Armbrust E.V."/>
            <person name="Bowler C."/>
            <person name="Green B."/>
            <person name="Moulton V."/>
            <person name="Van Oosterhout C."/>
            <person name="Grigoriev I."/>
        </authorList>
    </citation>
    <scope>NUCLEOTIDE SEQUENCE [LARGE SCALE GENOMIC DNA]</scope>
    <source>
        <strain evidence="3 4">CCMP1102</strain>
    </source>
</reference>
<evidence type="ECO:0000313" key="4">
    <source>
        <dbReference type="Proteomes" id="UP000095751"/>
    </source>
</evidence>
<evidence type="ECO:0000256" key="2">
    <source>
        <dbReference type="SAM" id="Phobius"/>
    </source>
</evidence>
<evidence type="ECO:0000256" key="1">
    <source>
        <dbReference type="SAM" id="MobiDB-lite"/>
    </source>
</evidence>
<evidence type="ECO:0000313" key="3">
    <source>
        <dbReference type="EMBL" id="OEU16820.1"/>
    </source>
</evidence>
<feature type="region of interest" description="Disordered" evidence="1">
    <location>
        <begin position="245"/>
        <end position="279"/>
    </location>
</feature>
<name>A0A1E7FF81_9STRA</name>
<protein>
    <submittedName>
        <fullName evidence="3">Uncharacterized protein</fullName>
    </submittedName>
</protein>
<feature type="transmembrane region" description="Helical" evidence="2">
    <location>
        <begin position="108"/>
        <end position="129"/>
    </location>
</feature>
<keyword evidence="2" id="KW-1133">Transmembrane helix</keyword>
<feature type="compositionally biased region" description="Low complexity" evidence="1">
    <location>
        <begin position="245"/>
        <end position="256"/>
    </location>
</feature>
<feature type="transmembrane region" description="Helical" evidence="2">
    <location>
        <begin position="70"/>
        <end position="88"/>
    </location>
</feature>
<organism evidence="3 4">
    <name type="scientific">Fragilariopsis cylindrus CCMP1102</name>
    <dbReference type="NCBI Taxonomy" id="635003"/>
    <lineage>
        <taxon>Eukaryota</taxon>
        <taxon>Sar</taxon>
        <taxon>Stramenopiles</taxon>
        <taxon>Ochrophyta</taxon>
        <taxon>Bacillariophyta</taxon>
        <taxon>Bacillariophyceae</taxon>
        <taxon>Bacillariophycidae</taxon>
        <taxon>Bacillariales</taxon>
        <taxon>Bacillariaceae</taxon>
        <taxon>Fragilariopsis</taxon>
    </lineage>
</organism>